<sequence>MRSKYKDALTRRNGTENHAWDYKGTSKCCLSTTDKKNMYNVDSQESDVAWYLDSGATSHVCHNRKWFKSYVPCATAQTVQFAGKQFGLVLGYGDVVLKVRVSHVYTGFYTSLMCARLFLPVALLERRYGLKLPNTAQSSGAIAGLLVPHIFTITYYDLT</sequence>
<proteinExistence type="predicted"/>
<dbReference type="EMBL" id="MU971354">
    <property type="protein sequence ID" value="KAK9238664.1"/>
    <property type="molecule type" value="Genomic_DNA"/>
</dbReference>
<organism evidence="1 2">
    <name type="scientific">Lipomyces kononenkoae</name>
    <name type="common">Yeast</name>
    <dbReference type="NCBI Taxonomy" id="34357"/>
    <lineage>
        <taxon>Eukaryota</taxon>
        <taxon>Fungi</taxon>
        <taxon>Dikarya</taxon>
        <taxon>Ascomycota</taxon>
        <taxon>Saccharomycotina</taxon>
        <taxon>Lipomycetes</taxon>
        <taxon>Lipomycetales</taxon>
        <taxon>Lipomycetaceae</taxon>
        <taxon>Lipomyces</taxon>
    </lineage>
</organism>
<evidence type="ECO:0000313" key="2">
    <source>
        <dbReference type="Proteomes" id="UP001433508"/>
    </source>
</evidence>
<reference evidence="2" key="1">
    <citation type="journal article" date="2024" name="Front. Bioeng. Biotechnol.">
        <title>Genome-scale model development and genomic sequencing of the oleaginous clade Lipomyces.</title>
        <authorList>
            <person name="Czajka J.J."/>
            <person name="Han Y."/>
            <person name="Kim J."/>
            <person name="Mondo S.J."/>
            <person name="Hofstad B.A."/>
            <person name="Robles A."/>
            <person name="Haridas S."/>
            <person name="Riley R."/>
            <person name="LaButti K."/>
            <person name="Pangilinan J."/>
            <person name="Andreopoulos W."/>
            <person name="Lipzen A."/>
            <person name="Yan J."/>
            <person name="Wang M."/>
            <person name="Ng V."/>
            <person name="Grigoriev I.V."/>
            <person name="Spatafora J.W."/>
            <person name="Magnuson J.K."/>
            <person name="Baker S.E."/>
            <person name="Pomraning K.R."/>
        </authorList>
    </citation>
    <scope>NUCLEOTIDE SEQUENCE [LARGE SCALE GENOMIC DNA]</scope>
    <source>
        <strain evidence="2">CBS 7786</strain>
    </source>
</reference>
<comment type="caution">
    <text evidence="1">The sequence shown here is derived from an EMBL/GenBank/DDBJ whole genome shotgun (WGS) entry which is preliminary data.</text>
</comment>
<protein>
    <submittedName>
        <fullName evidence="1">Uncharacterized protein</fullName>
    </submittedName>
</protein>
<evidence type="ECO:0000313" key="1">
    <source>
        <dbReference type="EMBL" id="KAK9238664.1"/>
    </source>
</evidence>
<keyword evidence="2" id="KW-1185">Reference proteome</keyword>
<gene>
    <name evidence="1" type="ORF">V1525DRAFT_101452</name>
</gene>
<name>A0ACC3T5E3_LIPKO</name>
<accession>A0ACC3T5E3</accession>
<dbReference type="Proteomes" id="UP001433508">
    <property type="component" value="Unassembled WGS sequence"/>
</dbReference>